<evidence type="ECO:0000313" key="2">
    <source>
        <dbReference type="Proteomes" id="UP000479710"/>
    </source>
</evidence>
<protein>
    <submittedName>
        <fullName evidence="1">Uncharacterized protein</fullName>
    </submittedName>
</protein>
<accession>A0A6G1CU13</accession>
<reference evidence="1 2" key="1">
    <citation type="submission" date="2019-11" db="EMBL/GenBank/DDBJ databases">
        <title>Whole genome sequence of Oryza granulata.</title>
        <authorList>
            <person name="Li W."/>
        </authorList>
    </citation>
    <scope>NUCLEOTIDE SEQUENCE [LARGE SCALE GENOMIC DNA]</scope>
    <source>
        <strain evidence="2">cv. Menghai</strain>
        <tissue evidence="1">Leaf</tissue>
    </source>
</reference>
<evidence type="ECO:0000313" key="1">
    <source>
        <dbReference type="EMBL" id="KAF0903384.1"/>
    </source>
</evidence>
<proteinExistence type="predicted"/>
<gene>
    <name evidence="1" type="ORF">E2562_027252</name>
</gene>
<sequence>MLRSCNHMEVIVNLLASKNKDAELGEIHDEQLDAVEVFKECHTSSKKGLSEAAKDAIPKQDDEEDENINNMISELRKRLHDQVHYVAKWKGITFMTSRLPSCSRVIFLLDVRQWGLSRRGAKDFVSTRSCWRALAIIYTMVSDVFSIHNQDWIFFAISTFIMYKVPTESI</sequence>
<organism evidence="1 2">
    <name type="scientific">Oryza meyeriana var. granulata</name>
    <dbReference type="NCBI Taxonomy" id="110450"/>
    <lineage>
        <taxon>Eukaryota</taxon>
        <taxon>Viridiplantae</taxon>
        <taxon>Streptophyta</taxon>
        <taxon>Embryophyta</taxon>
        <taxon>Tracheophyta</taxon>
        <taxon>Spermatophyta</taxon>
        <taxon>Magnoliopsida</taxon>
        <taxon>Liliopsida</taxon>
        <taxon>Poales</taxon>
        <taxon>Poaceae</taxon>
        <taxon>BOP clade</taxon>
        <taxon>Oryzoideae</taxon>
        <taxon>Oryzeae</taxon>
        <taxon>Oryzinae</taxon>
        <taxon>Oryza</taxon>
        <taxon>Oryza meyeriana</taxon>
    </lineage>
</organism>
<keyword evidence="2" id="KW-1185">Reference proteome</keyword>
<dbReference type="AlphaFoldDB" id="A0A6G1CU13"/>
<name>A0A6G1CU13_9ORYZ</name>
<dbReference type="EMBL" id="SPHZ02000008">
    <property type="protein sequence ID" value="KAF0903385.1"/>
    <property type="molecule type" value="Genomic_DNA"/>
</dbReference>
<dbReference type="Proteomes" id="UP000479710">
    <property type="component" value="Unassembled WGS sequence"/>
</dbReference>
<dbReference type="EMBL" id="SPHZ02000008">
    <property type="protein sequence ID" value="KAF0903384.1"/>
    <property type="molecule type" value="Genomic_DNA"/>
</dbReference>
<comment type="caution">
    <text evidence="1">The sequence shown here is derived from an EMBL/GenBank/DDBJ whole genome shotgun (WGS) entry which is preliminary data.</text>
</comment>